<accession>A0A9P7D2I2</accession>
<feature type="non-terminal residue" evidence="2">
    <location>
        <position position="182"/>
    </location>
</feature>
<organism evidence="2 3">
    <name type="scientific">Suillus placidus</name>
    <dbReference type="NCBI Taxonomy" id="48579"/>
    <lineage>
        <taxon>Eukaryota</taxon>
        <taxon>Fungi</taxon>
        <taxon>Dikarya</taxon>
        <taxon>Basidiomycota</taxon>
        <taxon>Agaricomycotina</taxon>
        <taxon>Agaricomycetes</taxon>
        <taxon>Agaricomycetidae</taxon>
        <taxon>Boletales</taxon>
        <taxon>Suillineae</taxon>
        <taxon>Suillaceae</taxon>
        <taxon>Suillus</taxon>
    </lineage>
</organism>
<protein>
    <submittedName>
        <fullName evidence="2">Uncharacterized protein</fullName>
    </submittedName>
</protein>
<gene>
    <name evidence="2" type="ORF">EV702DRAFT_953014</name>
</gene>
<comment type="caution">
    <text evidence="2">The sequence shown here is derived from an EMBL/GenBank/DDBJ whole genome shotgun (WGS) entry which is preliminary data.</text>
</comment>
<feature type="signal peptide" evidence="1">
    <location>
        <begin position="1"/>
        <end position="17"/>
    </location>
</feature>
<dbReference type="Proteomes" id="UP000714275">
    <property type="component" value="Unassembled WGS sequence"/>
</dbReference>
<feature type="non-terminal residue" evidence="2">
    <location>
        <position position="1"/>
    </location>
</feature>
<proteinExistence type="predicted"/>
<feature type="chain" id="PRO_5040435806" evidence="1">
    <location>
        <begin position="18"/>
        <end position="182"/>
    </location>
</feature>
<keyword evidence="3" id="KW-1185">Reference proteome</keyword>
<name>A0A9P7D2I2_9AGAM</name>
<dbReference type="AlphaFoldDB" id="A0A9P7D2I2"/>
<dbReference type="EMBL" id="JABBWD010000022">
    <property type="protein sequence ID" value="KAG1777104.1"/>
    <property type="molecule type" value="Genomic_DNA"/>
</dbReference>
<evidence type="ECO:0000256" key="1">
    <source>
        <dbReference type="SAM" id="SignalP"/>
    </source>
</evidence>
<evidence type="ECO:0000313" key="2">
    <source>
        <dbReference type="EMBL" id="KAG1777104.1"/>
    </source>
</evidence>
<keyword evidence="1" id="KW-0732">Signal</keyword>
<sequence length="182" mass="20275">ACSLYRWLFMLLQTVSPSPSISWTAAHTGSHTSQCLANDYVDHMASAAQHSCGLVASAPLATFTMDDYALISSDFGFLECNVSRFVISRLESAYASSNSFHPAQAWPLTLYNCHSLPDFPYTRVSSSFSAVVQLYARSSQLDTAQVRHCRFHDMLPWCHFGCDAFKSTHHIFALCLAFMAIR</sequence>
<evidence type="ECO:0000313" key="3">
    <source>
        <dbReference type="Proteomes" id="UP000714275"/>
    </source>
</evidence>
<reference evidence="2" key="1">
    <citation type="journal article" date="2020" name="New Phytol.">
        <title>Comparative genomics reveals dynamic genome evolution in host specialist ectomycorrhizal fungi.</title>
        <authorList>
            <person name="Lofgren L.A."/>
            <person name="Nguyen N.H."/>
            <person name="Vilgalys R."/>
            <person name="Ruytinx J."/>
            <person name="Liao H.L."/>
            <person name="Branco S."/>
            <person name="Kuo A."/>
            <person name="LaButti K."/>
            <person name="Lipzen A."/>
            <person name="Andreopoulos W."/>
            <person name="Pangilinan J."/>
            <person name="Riley R."/>
            <person name="Hundley H."/>
            <person name="Na H."/>
            <person name="Barry K."/>
            <person name="Grigoriev I.V."/>
            <person name="Stajich J.E."/>
            <person name="Kennedy P.G."/>
        </authorList>
    </citation>
    <scope>NUCLEOTIDE SEQUENCE</scope>
    <source>
        <strain evidence="2">DOB743</strain>
    </source>
</reference>
<dbReference type="OrthoDB" id="2676634at2759"/>